<organism evidence="2">
    <name type="scientific">marine metagenome</name>
    <dbReference type="NCBI Taxonomy" id="408172"/>
    <lineage>
        <taxon>unclassified sequences</taxon>
        <taxon>metagenomes</taxon>
        <taxon>ecological metagenomes</taxon>
    </lineage>
</organism>
<dbReference type="Gene3D" id="3.40.30.10">
    <property type="entry name" value="Glutaredoxin"/>
    <property type="match status" value="1"/>
</dbReference>
<dbReference type="GO" id="GO:0016209">
    <property type="term" value="F:antioxidant activity"/>
    <property type="evidence" value="ECO:0007669"/>
    <property type="project" value="InterPro"/>
</dbReference>
<dbReference type="AlphaFoldDB" id="A0A381R1M1"/>
<sequence>MKNLIPLVLLNMFLFGTSLRIGNPAPHFSLKDQDGKLHQLDDYKDKKLVIYFFPKAGTPG</sequence>
<dbReference type="GO" id="GO:0016491">
    <property type="term" value="F:oxidoreductase activity"/>
    <property type="evidence" value="ECO:0007669"/>
    <property type="project" value="InterPro"/>
</dbReference>
<dbReference type="InterPro" id="IPR000866">
    <property type="entry name" value="AhpC/TSA"/>
</dbReference>
<reference evidence="2" key="1">
    <citation type="submission" date="2018-05" db="EMBL/GenBank/DDBJ databases">
        <authorList>
            <person name="Lanie J.A."/>
            <person name="Ng W.-L."/>
            <person name="Kazmierczak K.M."/>
            <person name="Andrzejewski T.M."/>
            <person name="Davidsen T.M."/>
            <person name="Wayne K.J."/>
            <person name="Tettelin H."/>
            <person name="Glass J.I."/>
            <person name="Rusch D."/>
            <person name="Podicherti R."/>
            <person name="Tsui H.-C.T."/>
            <person name="Winkler M.E."/>
        </authorList>
    </citation>
    <scope>NUCLEOTIDE SEQUENCE</scope>
</reference>
<name>A0A381R1M1_9ZZZZ</name>
<proteinExistence type="predicted"/>
<dbReference type="InterPro" id="IPR036249">
    <property type="entry name" value="Thioredoxin-like_sf"/>
</dbReference>
<protein>
    <recommendedName>
        <fullName evidence="1">Alkyl hydroperoxide reductase subunit C/ Thiol specific antioxidant domain-containing protein</fullName>
    </recommendedName>
</protein>
<feature type="domain" description="Alkyl hydroperoxide reductase subunit C/ Thiol specific antioxidant" evidence="1">
    <location>
        <begin position="21"/>
        <end position="60"/>
    </location>
</feature>
<gene>
    <name evidence="2" type="ORF">METZ01_LOCUS38224</name>
</gene>
<evidence type="ECO:0000259" key="1">
    <source>
        <dbReference type="Pfam" id="PF00578"/>
    </source>
</evidence>
<dbReference type="EMBL" id="UINC01001633">
    <property type="protein sequence ID" value="SUZ85370.1"/>
    <property type="molecule type" value="Genomic_DNA"/>
</dbReference>
<dbReference type="Pfam" id="PF00578">
    <property type="entry name" value="AhpC-TSA"/>
    <property type="match status" value="1"/>
</dbReference>
<evidence type="ECO:0000313" key="2">
    <source>
        <dbReference type="EMBL" id="SUZ85370.1"/>
    </source>
</evidence>
<accession>A0A381R1M1</accession>
<dbReference type="SUPFAM" id="SSF52833">
    <property type="entry name" value="Thioredoxin-like"/>
    <property type="match status" value="1"/>
</dbReference>